<dbReference type="Proteomes" id="UP000267821">
    <property type="component" value="Unassembled WGS sequence"/>
</dbReference>
<gene>
    <name evidence="2" type="ORF">L211DRAFT_841186</name>
</gene>
<feature type="compositionally biased region" description="Basic and acidic residues" evidence="1">
    <location>
        <begin position="7"/>
        <end position="19"/>
    </location>
</feature>
<dbReference type="InParanoid" id="A0A3N4LDV0"/>
<feature type="region of interest" description="Disordered" evidence="1">
    <location>
        <begin position="1"/>
        <end position="20"/>
    </location>
</feature>
<accession>A0A3N4LDV0</accession>
<dbReference type="AlphaFoldDB" id="A0A3N4LDV0"/>
<dbReference type="EMBL" id="ML121566">
    <property type="protein sequence ID" value="RPB20876.1"/>
    <property type="molecule type" value="Genomic_DNA"/>
</dbReference>
<evidence type="ECO:0000313" key="2">
    <source>
        <dbReference type="EMBL" id="RPB20876.1"/>
    </source>
</evidence>
<name>A0A3N4LDV0_9PEZI</name>
<evidence type="ECO:0000313" key="3">
    <source>
        <dbReference type="Proteomes" id="UP000267821"/>
    </source>
</evidence>
<sequence>MEVEDAPSTKEKSQRRHLEASTYNTDRCDLDFHAGTPTEGVVPTRLLLSMMCMLIKPYVANRPKIPMLFYYLMAMG</sequence>
<reference evidence="2 3" key="1">
    <citation type="journal article" date="2018" name="Nat. Ecol. Evol.">
        <title>Pezizomycetes genomes reveal the molecular basis of ectomycorrhizal truffle lifestyle.</title>
        <authorList>
            <person name="Murat C."/>
            <person name="Payen T."/>
            <person name="Noel B."/>
            <person name="Kuo A."/>
            <person name="Morin E."/>
            <person name="Chen J."/>
            <person name="Kohler A."/>
            <person name="Krizsan K."/>
            <person name="Balestrini R."/>
            <person name="Da Silva C."/>
            <person name="Montanini B."/>
            <person name="Hainaut M."/>
            <person name="Levati E."/>
            <person name="Barry K.W."/>
            <person name="Belfiori B."/>
            <person name="Cichocki N."/>
            <person name="Clum A."/>
            <person name="Dockter R.B."/>
            <person name="Fauchery L."/>
            <person name="Guy J."/>
            <person name="Iotti M."/>
            <person name="Le Tacon F."/>
            <person name="Lindquist E.A."/>
            <person name="Lipzen A."/>
            <person name="Malagnac F."/>
            <person name="Mello A."/>
            <person name="Molinier V."/>
            <person name="Miyauchi S."/>
            <person name="Poulain J."/>
            <person name="Riccioni C."/>
            <person name="Rubini A."/>
            <person name="Sitrit Y."/>
            <person name="Splivallo R."/>
            <person name="Traeger S."/>
            <person name="Wang M."/>
            <person name="Zifcakova L."/>
            <person name="Wipf D."/>
            <person name="Zambonelli A."/>
            <person name="Paolocci F."/>
            <person name="Nowrousian M."/>
            <person name="Ottonello S."/>
            <person name="Baldrian P."/>
            <person name="Spatafora J.W."/>
            <person name="Henrissat B."/>
            <person name="Nagy L.G."/>
            <person name="Aury J.M."/>
            <person name="Wincker P."/>
            <person name="Grigoriev I.V."/>
            <person name="Bonfante P."/>
            <person name="Martin F.M."/>
        </authorList>
    </citation>
    <scope>NUCLEOTIDE SEQUENCE [LARGE SCALE GENOMIC DNA]</scope>
    <source>
        <strain evidence="2 3">ATCC MYA-4762</strain>
    </source>
</reference>
<evidence type="ECO:0000256" key="1">
    <source>
        <dbReference type="SAM" id="MobiDB-lite"/>
    </source>
</evidence>
<protein>
    <submittedName>
        <fullName evidence="2">Uncharacterized protein</fullName>
    </submittedName>
</protein>
<keyword evidence="3" id="KW-1185">Reference proteome</keyword>
<organism evidence="2 3">
    <name type="scientific">Terfezia boudieri ATCC MYA-4762</name>
    <dbReference type="NCBI Taxonomy" id="1051890"/>
    <lineage>
        <taxon>Eukaryota</taxon>
        <taxon>Fungi</taxon>
        <taxon>Dikarya</taxon>
        <taxon>Ascomycota</taxon>
        <taxon>Pezizomycotina</taxon>
        <taxon>Pezizomycetes</taxon>
        <taxon>Pezizales</taxon>
        <taxon>Pezizaceae</taxon>
        <taxon>Terfezia</taxon>
    </lineage>
</organism>
<proteinExistence type="predicted"/>